<evidence type="ECO:0000313" key="2">
    <source>
        <dbReference type="Proteomes" id="UP000078512"/>
    </source>
</evidence>
<dbReference type="GO" id="GO:0034719">
    <property type="term" value="C:SMN-Sm protein complex"/>
    <property type="evidence" value="ECO:0007669"/>
    <property type="project" value="InterPro"/>
</dbReference>
<dbReference type="Gene3D" id="2.30.30.100">
    <property type="match status" value="1"/>
</dbReference>
<dbReference type="GO" id="GO:0000387">
    <property type="term" value="P:spliceosomal snRNP assembly"/>
    <property type="evidence" value="ECO:0007669"/>
    <property type="project" value="TreeGrafter"/>
</dbReference>
<dbReference type="EMBL" id="KV442020">
    <property type="protein sequence ID" value="OAQ33651.1"/>
    <property type="molecule type" value="Genomic_DNA"/>
</dbReference>
<dbReference type="PANTHER" id="PTHR14679:SF1">
    <property type="entry name" value="GEM-ASSOCIATED PROTEIN 7"/>
    <property type="match status" value="1"/>
</dbReference>
<dbReference type="Proteomes" id="UP000078512">
    <property type="component" value="Unassembled WGS sequence"/>
</dbReference>
<evidence type="ECO:0000313" key="1">
    <source>
        <dbReference type="EMBL" id="OAQ33651.1"/>
    </source>
</evidence>
<dbReference type="Pfam" id="PF11095">
    <property type="entry name" value="Gemin7"/>
    <property type="match status" value="1"/>
</dbReference>
<gene>
    <name evidence="1" type="ORF">K457DRAFT_861637</name>
</gene>
<keyword evidence="2" id="KW-1185">Reference proteome</keyword>
<dbReference type="InterPro" id="IPR020338">
    <property type="entry name" value="SMN_gemin7"/>
</dbReference>
<dbReference type="PANTHER" id="PTHR14679">
    <property type="entry name" value="GEM-ASSOCIATED PROTEIN 7"/>
    <property type="match status" value="1"/>
</dbReference>
<dbReference type="AlphaFoldDB" id="A0A197KAD5"/>
<proteinExistence type="predicted"/>
<sequence length="84" mass="9493">MNNKTDSEIAMALRQRSLRFWIAASQESYPAKITIPDSKPVNGVFIATDTQEHRIRINRLQTPLGTYDKVVVRGSDVDAIEFSL</sequence>
<organism evidence="1 2">
    <name type="scientific">Linnemannia elongata AG-77</name>
    <dbReference type="NCBI Taxonomy" id="1314771"/>
    <lineage>
        <taxon>Eukaryota</taxon>
        <taxon>Fungi</taxon>
        <taxon>Fungi incertae sedis</taxon>
        <taxon>Mucoromycota</taxon>
        <taxon>Mortierellomycotina</taxon>
        <taxon>Mortierellomycetes</taxon>
        <taxon>Mortierellales</taxon>
        <taxon>Mortierellaceae</taxon>
        <taxon>Linnemannia</taxon>
    </lineage>
</organism>
<name>A0A197KAD5_9FUNG</name>
<reference evidence="1 2" key="1">
    <citation type="submission" date="2016-05" db="EMBL/GenBank/DDBJ databases">
        <title>Genome sequencing reveals origins of a unique bacterial endosymbiosis in the earliest lineages of terrestrial Fungi.</title>
        <authorList>
            <consortium name="DOE Joint Genome Institute"/>
            <person name="Uehling J."/>
            <person name="Gryganskyi A."/>
            <person name="Hameed K."/>
            <person name="Tschaplinski T."/>
            <person name="Misztal P."/>
            <person name="Wu S."/>
            <person name="Desiro A."/>
            <person name="Vande Pol N."/>
            <person name="Du Z.-Y."/>
            <person name="Zienkiewicz A."/>
            <person name="Zienkiewicz K."/>
            <person name="Morin E."/>
            <person name="Tisserant E."/>
            <person name="Splivallo R."/>
            <person name="Hainaut M."/>
            <person name="Henrissat B."/>
            <person name="Ohm R."/>
            <person name="Kuo A."/>
            <person name="Yan J."/>
            <person name="Lipzen A."/>
            <person name="Nolan M."/>
            <person name="Labutti K."/>
            <person name="Barry K."/>
            <person name="Goldstein A."/>
            <person name="Labbe J."/>
            <person name="Schadt C."/>
            <person name="Tuskan G."/>
            <person name="Grigoriev I."/>
            <person name="Martin F."/>
            <person name="Vilgalys R."/>
            <person name="Bonito G."/>
        </authorList>
    </citation>
    <scope>NUCLEOTIDE SEQUENCE [LARGE SCALE GENOMIC DNA]</scope>
    <source>
        <strain evidence="1 2">AG-77</strain>
    </source>
</reference>
<dbReference type="OrthoDB" id="70763at2759"/>
<accession>A0A197KAD5</accession>
<protein>
    <submittedName>
        <fullName evidence="1">Uncharacterized protein</fullName>
    </submittedName>
</protein>